<keyword evidence="4" id="KW-1185">Reference proteome</keyword>
<dbReference type="Proteomes" id="UP000632322">
    <property type="component" value="Unassembled WGS sequence"/>
</dbReference>
<accession>A0ABQ1LSN2</accession>
<dbReference type="SUPFAM" id="SSF51430">
    <property type="entry name" value="NAD(P)-linked oxidoreductase"/>
    <property type="match status" value="1"/>
</dbReference>
<evidence type="ECO:0000313" key="4">
    <source>
        <dbReference type="Proteomes" id="UP000632322"/>
    </source>
</evidence>
<proteinExistence type="predicted"/>
<organism evidence="3 4">
    <name type="scientific">Brevibacterium sediminis</name>
    <dbReference type="NCBI Taxonomy" id="1857024"/>
    <lineage>
        <taxon>Bacteria</taxon>
        <taxon>Bacillati</taxon>
        <taxon>Actinomycetota</taxon>
        <taxon>Actinomycetes</taxon>
        <taxon>Micrococcales</taxon>
        <taxon>Brevibacteriaceae</taxon>
        <taxon>Brevibacterium</taxon>
    </lineage>
</organism>
<dbReference type="InterPro" id="IPR036812">
    <property type="entry name" value="NAD(P)_OxRdtase_dom_sf"/>
</dbReference>
<evidence type="ECO:0000259" key="2">
    <source>
        <dbReference type="Pfam" id="PF00248"/>
    </source>
</evidence>
<keyword evidence="1" id="KW-0560">Oxidoreductase</keyword>
<comment type="caution">
    <text evidence="3">The sequence shown here is derived from an EMBL/GenBank/DDBJ whole genome shotgun (WGS) entry which is preliminary data.</text>
</comment>
<name>A0ABQ1LSN2_9MICO</name>
<dbReference type="Pfam" id="PF00248">
    <property type="entry name" value="Aldo_ket_red"/>
    <property type="match status" value="1"/>
</dbReference>
<sequence>MTIENNSQTIDHRRLGTAGPIATSPGLGAMSMSGAYGPTSDAEGIAAIHTYLDAGGTLIDTGDFYGAGHNEMLIGRALSQRSRDDVILSVKFGAVLSPDGSFIGFDSRPDAIRNSLAYSLRRLGADHVDVYRPARLDPNIPIEETVGAIAELVEAGYVRSIGLSEVSADSIRRAATVAPISDLQIEYSLLTRSIESNGILAACRELGIGITAYGALAKGLFAGKTGGNRAMFPRFQGENLEHNETIISALGSVASAKGITLPQLAIAWVAAQGEDIVPVVGSRTVQQVRATLSSTEVELSSVDLAEIDEVLSRTEVRGDRYPSALMAQLDSER</sequence>
<dbReference type="InterPro" id="IPR023210">
    <property type="entry name" value="NADP_OxRdtase_dom"/>
</dbReference>
<dbReference type="EMBL" id="BMJG01000002">
    <property type="protein sequence ID" value="GGC29273.1"/>
    <property type="molecule type" value="Genomic_DNA"/>
</dbReference>
<evidence type="ECO:0000313" key="3">
    <source>
        <dbReference type="EMBL" id="GGC29273.1"/>
    </source>
</evidence>
<dbReference type="RefSeq" id="WP_219922211.1">
    <property type="nucleotide sequence ID" value="NZ_BMJG01000002.1"/>
</dbReference>
<evidence type="ECO:0000256" key="1">
    <source>
        <dbReference type="ARBA" id="ARBA00023002"/>
    </source>
</evidence>
<dbReference type="InterPro" id="IPR050791">
    <property type="entry name" value="Aldo-Keto_reductase"/>
</dbReference>
<feature type="domain" description="NADP-dependent oxidoreductase" evidence="2">
    <location>
        <begin position="26"/>
        <end position="311"/>
    </location>
</feature>
<gene>
    <name evidence="3" type="ORF">GCM10010974_09800</name>
</gene>
<reference evidence="4" key="1">
    <citation type="journal article" date="2019" name="Int. J. Syst. Evol. Microbiol.">
        <title>The Global Catalogue of Microorganisms (GCM) 10K type strain sequencing project: providing services to taxonomists for standard genome sequencing and annotation.</title>
        <authorList>
            <consortium name="The Broad Institute Genomics Platform"/>
            <consortium name="The Broad Institute Genome Sequencing Center for Infectious Disease"/>
            <person name="Wu L."/>
            <person name="Ma J."/>
        </authorList>
    </citation>
    <scope>NUCLEOTIDE SEQUENCE [LARGE SCALE GENOMIC DNA]</scope>
    <source>
        <strain evidence="4">CGMCC 1.15472</strain>
    </source>
</reference>
<dbReference type="PANTHER" id="PTHR43625:SF40">
    <property type="entry name" value="ALDO-KETO REDUCTASE YAKC [NADP(+)]"/>
    <property type="match status" value="1"/>
</dbReference>
<dbReference type="Gene3D" id="3.20.20.100">
    <property type="entry name" value="NADP-dependent oxidoreductase domain"/>
    <property type="match status" value="1"/>
</dbReference>
<protein>
    <submittedName>
        <fullName evidence="3">Aldo/keto reductase</fullName>
    </submittedName>
</protein>
<dbReference type="PANTHER" id="PTHR43625">
    <property type="entry name" value="AFLATOXIN B1 ALDEHYDE REDUCTASE"/>
    <property type="match status" value="1"/>
</dbReference>